<dbReference type="RefSeq" id="WP_344412101.1">
    <property type="nucleotide sequence ID" value="NZ_BAAANN010000001.1"/>
</dbReference>
<dbReference type="Proteomes" id="UP001501116">
    <property type="component" value="Unassembled WGS sequence"/>
</dbReference>
<gene>
    <name evidence="1" type="ORF">GCM10009754_01070</name>
</gene>
<keyword evidence="2" id="KW-1185">Reference proteome</keyword>
<reference evidence="2" key="1">
    <citation type="journal article" date="2019" name="Int. J. Syst. Evol. Microbiol.">
        <title>The Global Catalogue of Microorganisms (GCM) 10K type strain sequencing project: providing services to taxonomists for standard genome sequencing and annotation.</title>
        <authorList>
            <consortium name="The Broad Institute Genomics Platform"/>
            <consortium name="The Broad Institute Genome Sequencing Center for Infectious Disease"/>
            <person name="Wu L."/>
            <person name="Ma J."/>
        </authorList>
    </citation>
    <scope>NUCLEOTIDE SEQUENCE [LARGE SCALE GENOMIC DNA]</scope>
    <source>
        <strain evidence="2">JCM 14545</strain>
    </source>
</reference>
<evidence type="ECO:0000313" key="2">
    <source>
        <dbReference type="Proteomes" id="UP001501116"/>
    </source>
</evidence>
<protein>
    <submittedName>
        <fullName evidence="1">Uncharacterized protein</fullName>
    </submittedName>
</protein>
<organism evidence="1 2">
    <name type="scientific">Amycolatopsis minnesotensis</name>
    <dbReference type="NCBI Taxonomy" id="337894"/>
    <lineage>
        <taxon>Bacteria</taxon>
        <taxon>Bacillati</taxon>
        <taxon>Actinomycetota</taxon>
        <taxon>Actinomycetes</taxon>
        <taxon>Pseudonocardiales</taxon>
        <taxon>Pseudonocardiaceae</taxon>
        <taxon>Amycolatopsis</taxon>
    </lineage>
</organism>
<dbReference type="EMBL" id="BAAANN010000001">
    <property type="protein sequence ID" value="GAA1937835.1"/>
    <property type="molecule type" value="Genomic_DNA"/>
</dbReference>
<comment type="caution">
    <text evidence="1">The sequence shown here is derived from an EMBL/GenBank/DDBJ whole genome shotgun (WGS) entry which is preliminary data.</text>
</comment>
<sequence>MSTYAQFRTGLIASWLGTLQRDSYPAGVAAVGPGRLALTATDPDTYRDAVEDLLDVWEDDGHGAAIYPSRHDETPPGDADYIYAFVLDRVWIRQPDHTWIPATRHPDVKAALDHT</sequence>
<accession>A0ABP5B9D3</accession>
<evidence type="ECO:0000313" key="1">
    <source>
        <dbReference type="EMBL" id="GAA1937835.1"/>
    </source>
</evidence>
<name>A0ABP5B9D3_9PSEU</name>
<proteinExistence type="predicted"/>